<dbReference type="Proteomes" id="UP001516023">
    <property type="component" value="Unassembled WGS sequence"/>
</dbReference>
<dbReference type="SUPFAM" id="SSF51092">
    <property type="entry name" value="Vitelline membrane outer protein-I (VMO-I)"/>
    <property type="match status" value="1"/>
</dbReference>
<dbReference type="PANTHER" id="PTHR45742:SF8">
    <property type="entry name" value="FLOCCULATION PROTEIN FLO11"/>
    <property type="match status" value="1"/>
</dbReference>
<protein>
    <recommendedName>
        <fullName evidence="9">MACPF domain-containing protein</fullName>
    </recommendedName>
</protein>
<dbReference type="InterPro" id="IPR020863">
    <property type="entry name" value="MACPF_CS"/>
</dbReference>
<organism evidence="10 11">
    <name type="scientific">Cyclotella cryptica</name>
    <dbReference type="NCBI Taxonomy" id="29204"/>
    <lineage>
        <taxon>Eukaryota</taxon>
        <taxon>Sar</taxon>
        <taxon>Stramenopiles</taxon>
        <taxon>Ochrophyta</taxon>
        <taxon>Bacillariophyta</taxon>
        <taxon>Coscinodiscophyceae</taxon>
        <taxon>Thalassiosirophycidae</taxon>
        <taxon>Stephanodiscales</taxon>
        <taxon>Stephanodiscaceae</taxon>
        <taxon>Cyclotella</taxon>
    </lineage>
</organism>
<evidence type="ECO:0000256" key="2">
    <source>
        <dbReference type="ARBA" id="ARBA00004613"/>
    </source>
</evidence>
<evidence type="ECO:0000256" key="8">
    <source>
        <dbReference type="SAM" id="SignalP"/>
    </source>
</evidence>
<evidence type="ECO:0000256" key="7">
    <source>
        <dbReference type="SAM" id="MobiDB-lite"/>
    </source>
</evidence>
<evidence type="ECO:0000256" key="6">
    <source>
        <dbReference type="ARBA" id="ARBA00023157"/>
    </source>
</evidence>
<dbReference type="InterPro" id="IPR005515">
    <property type="entry name" value="VOMI"/>
</dbReference>
<keyword evidence="4" id="KW-0204">Cytolysis</keyword>
<dbReference type="AlphaFoldDB" id="A0ABD3NTL4"/>
<evidence type="ECO:0000256" key="3">
    <source>
        <dbReference type="ARBA" id="ARBA00022525"/>
    </source>
</evidence>
<sequence length="1076" mass="118031">MRMFFILLLSLLTEPFANAQGQGRLKGSSNDSALWFVKNGSDVSQGGGKKGAVPPTKKGTQLPAEGVCNACPTHDFSDWTTRVGLGESPGVPGLEYLGLGYNFIFANPRGSPSSEIDPGFRHRVMKLEQSQDSLTIDTSYLQPLGTDVKYSSSCKFSSSSIEVTTETQYQEELMKESSISSSTSLGLDNIGKSFTFGLGVDFAFSQSSKYEEFKDRRTQEQTVTYEARALCTEFEARFKPSSSPPILEEHFEAALESLPTQFDASSPVNVEQYSKFLRNYGTHYIDYLVLGAKHIYSTILKASDVMELTRTGVDIKTTLSLSVQASLSKNPGTADDQGAEDQGGGVGNVFLQHVTPAPFSNVFYITNQPNGNSSSDGTNQLSGPSGTISSTNTWGDSFSSQISSLKSIKEKVIEVTEVNIGGLPPVDGNWKTWAASVKERPMPVYYTRIGLWELMDVSRREPFFQAVEHLYGVNLTAVQVEDKYLEGFRFGVSDPTGTLISTYSLSPQFEYRALVRLNEVNKTGPTEQSLKINEGTRGSWKEISRFDKPGYFACGVEIQYDDSGGGTDDYAGVTGIRLWFCSLKDWREDPNPLPIQSDPDDREWRFKTMCDQNYFIVGAQVRHEAGTSDPGGMTDLIILCQALRQDGNVVERGPLEGNGYGEFQEQKIRRLGDMLVTGAYARVGSYDGGEETGIEALGLVFDLIKQDTAPGPPSNLFTYNVVYERSRSAVSPIFATMIRNNVSPNKKEDLDELGFLNLVSGRLVFQAESFNLFGLSTDSSESVIAVTNFKEDLLVSDLHSFMFMTTDSLPTDQKVITGVVHAQGYPLNGYFGNDIGFDISQDSDREFIITFSKDMDIAPTFVTFPYWSTNVGNVYPKNVGQVAVTPRKCTRRQCSLVVGSKESEEESKSEKYLGFSFIAVDGNFTESQSIVHGVVELEGSAPWGISNLGSSLGFTASAVFKRVGNIVYAMTDGNADKIVTVTDQWVGGVLITFEKPFLDIPSVSVSAHVGSENEPIQRHAEDEVKLPSVIVEHVNRRQLFVKAGIINTLGVGTTLREIYKPLTFHFVAVGPTATSS</sequence>
<feature type="chain" id="PRO_5044798305" description="MACPF domain-containing protein" evidence="8">
    <location>
        <begin position="20"/>
        <end position="1076"/>
    </location>
</feature>
<reference evidence="10 11" key="1">
    <citation type="journal article" date="2020" name="G3 (Bethesda)">
        <title>Improved Reference Genome for Cyclotella cryptica CCMP332, a Model for Cell Wall Morphogenesis, Salinity Adaptation, and Lipid Production in Diatoms (Bacillariophyta).</title>
        <authorList>
            <person name="Roberts W.R."/>
            <person name="Downey K.M."/>
            <person name="Ruck E.C."/>
            <person name="Traller J.C."/>
            <person name="Alverson A.J."/>
        </authorList>
    </citation>
    <scope>NUCLEOTIDE SEQUENCE [LARGE SCALE GENOMIC DNA]</scope>
    <source>
        <strain evidence="10 11">CCMP332</strain>
    </source>
</reference>
<feature type="signal peptide" evidence="8">
    <location>
        <begin position="1"/>
        <end position="19"/>
    </location>
</feature>
<dbReference type="Pfam" id="PF01823">
    <property type="entry name" value="MACPF"/>
    <property type="match status" value="1"/>
</dbReference>
<dbReference type="Gene3D" id="2.100.10.20">
    <property type="entry name" value="Vitelline membrane outer layer protein I (VOMI)"/>
    <property type="match status" value="1"/>
</dbReference>
<feature type="region of interest" description="Disordered" evidence="7">
    <location>
        <begin position="368"/>
        <end position="392"/>
    </location>
</feature>
<comment type="subcellular location">
    <subcellularLocation>
        <location evidence="1">Membrane</location>
    </subcellularLocation>
    <subcellularLocation>
        <location evidence="2">Secreted</location>
    </subcellularLocation>
</comment>
<feature type="region of interest" description="Disordered" evidence="7">
    <location>
        <begin position="327"/>
        <end position="346"/>
    </location>
</feature>
<dbReference type="InterPro" id="IPR036706">
    <property type="entry name" value="VOMI_sf"/>
</dbReference>
<dbReference type="EMBL" id="JABMIG020000419">
    <property type="protein sequence ID" value="KAL3778773.1"/>
    <property type="molecule type" value="Genomic_DNA"/>
</dbReference>
<dbReference type="GO" id="GO:0031640">
    <property type="term" value="P:killing of cells of another organism"/>
    <property type="evidence" value="ECO:0007669"/>
    <property type="project" value="UniProtKB-KW"/>
</dbReference>
<dbReference type="Pfam" id="PF03762">
    <property type="entry name" value="VOMI"/>
    <property type="match status" value="1"/>
</dbReference>
<accession>A0ABD3NTL4</accession>
<dbReference type="PANTHER" id="PTHR45742">
    <property type="entry name" value="COMPLEMENT COMPONENT C6"/>
    <property type="match status" value="1"/>
</dbReference>
<evidence type="ECO:0000259" key="9">
    <source>
        <dbReference type="PROSITE" id="PS51412"/>
    </source>
</evidence>
<evidence type="ECO:0000313" key="10">
    <source>
        <dbReference type="EMBL" id="KAL3778773.1"/>
    </source>
</evidence>
<evidence type="ECO:0000256" key="4">
    <source>
        <dbReference type="ARBA" id="ARBA00022852"/>
    </source>
</evidence>
<evidence type="ECO:0000256" key="5">
    <source>
        <dbReference type="ARBA" id="ARBA00023136"/>
    </source>
</evidence>
<keyword evidence="5" id="KW-0472">Membrane</keyword>
<comment type="caution">
    <text evidence="10">The sequence shown here is derived from an EMBL/GenBank/DDBJ whole genome shotgun (WGS) entry which is preliminary data.</text>
</comment>
<feature type="domain" description="MACPF" evidence="9">
    <location>
        <begin position="80"/>
        <end position="486"/>
    </location>
</feature>
<name>A0ABD3NTL4_9STRA</name>
<keyword evidence="8" id="KW-0732">Signal</keyword>
<dbReference type="GO" id="GO:0016020">
    <property type="term" value="C:membrane"/>
    <property type="evidence" value="ECO:0007669"/>
    <property type="project" value="UniProtKB-SubCell"/>
</dbReference>
<keyword evidence="6" id="KW-1015">Disulfide bond</keyword>
<evidence type="ECO:0000313" key="11">
    <source>
        <dbReference type="Proteomes" id="UP001516023"/>
    </source>
</evidence>
<dbReference type="GO" id="GO:0005576">
    <property type="term" value="C:extracellular region"/>
    <property type="evidence" value="ECO:0007669"/>
    <property type="project" value="UniProtKB-SubCell"/>
</dbReference>
<dbReference type="PROSITE" id="PS51412">
    <property type="entry name" value="MACPF_2"/>
    <property type="match status" value="1"/>
</dbReference>
<dbReference type="InterPro" id="IPR020864">
    <property type="entry name" value="MACPF"/>
</dbReference>
<keyword evidence="3" id="KW-0964">Secreted</keyword>
<gene>
    <name evidence="10" type="ORF">HJC23_002679</name>
</gene>
<keyword evidence="11" id="KW-1185">Reference proteome</keyword>
<proteinExistence type="predicted"/>
<evidence type="ECO:0000256" key="1">
    <source>
        <dbReference type="ARBA" id="ARBA00004370"/>
    </source>
</evidence>
<dbReference type="PROSITE" id="PS00279">
    <property type="entry name" value="MACPF_1"/>
    <property type="match status" value="1"/>
</dbReference>